<evidence type="ECO:0000313" key="7">
    <source>
        <dbReference type="Ensembl" id="ENSXCOP00000010972.1"/>
    </source>
</evidence>
<dbReference type="AlphaFoldDB" id="A0A3B5LJA3"/>
<name>A0A3B5LJA3_9TELE</name>
<dbReference type="PRINTS" id="PR00722">
    <property type="entry name" value="CHYMOTRYPSIN"/>
</dbReference>
<dbReference type="Gene3D" id="2.40.10.10">
    <property type="entry name" value="Trypsin-like serine proteases"/>
    <property type="match status" value="1"/>
</dbReference>
<reference evidence="7" key="1">
    <citation type="submission" date="2025-08" db="UniProtKB">
        <authorList>
            <consortium name="Ensembl"/>
        </authorList>
    </citation>
    <scope>IDENTIFICATION</scope>
</reference>
<dbReference type="PROSITE" id="PS00135">
    <property type="entry name" value="TRYPSIN_SER"/>
    <property type="match status" value="1"/>
</dbReference>
<protein>
    <submittedName>
        <fullName evidence="7">Serine protease 56</fullName>
    </submittedName>
</protein>
<dbReference type="Pfam" id="PF00089">
    <property type="entry name" value="Trypsin"/>
    <property type="match status" value="1"/>
</dbReference>
<evidence type="ECO:0000256" key="4">
    <source>
        <dbReference type="ARBA" id="ARBA00023157"/>
    </source>
</evidence>
<dbReference type="GO" id="GO:0006508">
    <property type="term" value="P:proteolysis"/>
    <property type="evidence" value="ECO:0007669"/>
    <property type="project" value="UniProtKB-KW"/>
</dbReference>
<keyword evidence="4" id="KW-1015">Disulfide bond</keyword>
<dbReference type="SUPFAM" id="SSF50494">
    <property type="entry name" value="Trypsin-like serine proteases"/>
    <property type="match status" value="1"/>
</dbReference>
<sequence length="296" mass="32111">VLRPVLMSVLAAVCGQRSSRVQNNTQPRSRIVGGSPAPLGSWPWLVNLQLNGELMCGGVLVDSSWVVTAAHCFAGRLNWAFLHGEFDITKKDPDEQVLKVNRVIQHPKFNPKTFNNDIALVELTSPAVLSEHVTPVCLPSGVDPPTGSPCLVAGWGSLYEGECTLSLLSQSQLVPLLPQNTCKTALGKDLVTNTMLCAGYLSGGIDSCQGDSGGPLIYQDRISGRFQLFGVTSWGDGCGEKGKPGVYTRVSAFSDWFRRPINVIPGNKCLLQKKHMTHLALTRKHQTVLMYINKSV</sequence>
<dbReference type="PROSITE" id="PS00134">
    <property type="entry name" value="TRYPSIN_HIS"/>
    <property type="match status" value="1"/>
</dbReference>
<dbReference type="Proteomes" id="UP000261380">
    <property type="component" value="Unplaced"/>
</dbReference>
<keyword evidence="2 5" id="KW-0378">Hydrolase</keyword>
<dbReference type="InterPro" id="IPR001254">
    <property type="entry name" value="Trypsin_dom"/>
</dbReference>
<evidence type="ECO:0000256" key="2">
    <source>
        <dbReference type="ARBA" id="ARBA00022801"/>
    </source>
</evidence>
<evidence type="ECO:0000256" key="5">
    <source>
        <dbReference type="RuleBase" id="RU363034"/>
    </source>
</evidence>
<accession>A0A3B5LJA3</accession>
<dbReference type="GeneTree" id="ENSGT00940000157183"/>
<organism evidence="7 8">
    <name type="scientific">Xiphophorus couchianus</name>
    <name type="common">Monterrey platyfish</name>
    <dbReference type="NCBI Taxonomy" id="32473"/>
    <lineage>
        <taxon>Eukaryota</taxon>
        <taxon>Metazoa</taxon>
        <taxon>Chordata</taxon>
        <taxon>Craniata</taxon>
        <taxon>Vertebrata</taxon>
        <taxon>Euteleostomi</taxon>
        <taxon>Actinopterygii</taxon>
        <taxon>Neopterygii</taxon>
        <taxon>Teleostei</taxon>
        <taxon>Neoteleostei</taxon>
        <taxon>Acanthomorphata</taxon>
        <taxon>Ovalentaria</taxon>
        <taxon>Atherinomorphae</taxon>
        <taxon>Cyprinodontiformes</taxon>
        <taxon>Poeciliidae</taxon>
        <taxon>Poeciliinae</taxon>
        <taxon>Xiphophorus</taxon>
    </lineage>
</organism>
<feature type="domain" description="Peptidase S1" evidence="6">
    <location>
        <begin position="31"/>
        <end position="262"/>
    </location>
</feature>
<dbReference type="InterPro" id="IPR033116">
    <property type="entry name" value="TRYPSIN_SER"/>
</dbReference>
<reference evidence="7" key="2">
    <citation type="submission" date="2025-09" db="UniProtKB">
        <authorList>
            <consortium name="Ensembl"/>
        </authorList>
    </citation>
    <scope>IDENTIFICATION</scope>
</reference>
<dbReference type="CDD" id="cd00190">
    <property type="entry name" value="Tryp_SPc"/>
    <property type="match status" value="1"/>
</dbReference>
<dbReference type="PANTHER" id="PTHR24252:SF10">
    <property type="entry name" value="SERINE PROTEASE 56"/>
    <property type="match status" value="1"/>
</dbReference>
<evidence type="ECO:0000259" key="6">
    <source>
        <dbReference type="PROSITE" id="PS50240"/>
    </source>
</evidence>
<dbReference type="SMART" id="SM00020">
    <property type="entry name" value="Tryp_SPc"/>
    <property type="match status" value="1"/>
</dbReference>
<dbReference type="Ensembl" id="ENSXCOT00000011099.1">
    <property type="protein sequence ID" value="ENSXCOP00000010972.1"/>
    <property type="gene ID" value="ENSXCOG00000008289.1"/>
</dbReference>
<proteinExistence type="predicted"/>
<keyword evidence="3 5" id="KW-0720">Serine protease</keyword>
<dbReference type="InterPro" id="IPR043504">
    <property type="entry name" value="Peptidase_S1_PA_chymotrypsin"/>
</dbReference>
<evidence type="ECO:0000256" key="3">
    <source>
        <dbReference type="ARBA" id="ARBA00022825"/>
    </source>
</evidence>
<dbReference type="InterPro" id="IPR018114">
    <property type="entry name" value="TRYPSIN_HIS"/>
</dbReference>
<dbReference type="PANTHER" id="PTHR24252">
    <property type="entry name" value="ACROSIN-RELATED"/>
    <property type="match status" value="1"/>
</dbReference>
<dbReference type="STRING" id="32473.ENSXCOP00000010972"/>
<dbReference type="GO" id="GO:0004252">
    <property type="term" value="F:serine-type endopeptidase activity"/>
    <property type="evidence" value="ECO:0007669"/>
    <property type="project" value="InterPro"/>
</dbReference>
<dbReference type="InterPro" id="IPR009003">
    <property type="entry name" value="Peptidase_S1_PA"/>
</dbReference>
<dbReference type="FunFam" id="2.40.10.10:FF:000003">
    <property type="entry name" value="Transmembrane serine protease 3"/>
    <property type="match status" value="1"/>
</dbReference>
<keyword evidence="8" id="KW-1185">Reference proteome</keyword>
<evidence type="ECO:0000256" key="1">
    <source>
        <dbReference type="ARBA" id="ARBA00022670"/>
    </source>
</evidence>
<dbReference type="InterPro" id="IPR001314">
    <property type="entry name" value="Peptidase_S1A"/>
</dbReference>
<evidence type="ECO:0000313" key="8">
    <source>
        <dbReference type="Proteomes" id="UP000261380"/>
    </source>
</evidence>
<dbReference type="PROSITE" id="PS50240">
    <property type="entry name" value="TRYPSIN_DOM"/>
    <property type="match status" value="1"/>
</dbReference>
<keyword evidence="1 5" id="KW-0645">Protease</keyword>